<evidence type="ECO:0000313" key="2">
    <source>
        <dbReference type="EMBL" id="CAB3388823.1"/>
    </source>
</evidence>
<keyword evidence="3" id="KW-1185">Reference proteome</keyword>
<evidence type="ECO:0000313" key="3">
    <source>
        <dbReference type="Proteomes" id="UP000494165"/>
    </source>
</evidence>
<reference evidence="2 3" key="1">
    <citation type="submission" date="2020-04" db="EMBL/GenBank/DDBJ databases">
        <authorList>
            <person name="Alioto T."/>
            <person name="Alioto T."/>
            <person name="Gomez Garrido J."/>
        </authorList>
    </citation>
    <scope>NUCLEOTIDE SEQUENCE [LARGE SCALE GENOMIC DNA]</scope>
</reference>
<organism evidence="2 3">
    <name type="scientific">Cloeon dipterum</name>
    <dbReference type="NCBI Taxonomy" id="197152"/>
    <lineage>
        <taxon>Eukaryota</taxon>
        <taxon>Metazoa</taxon>
        <taxon>Ecdysozoa</taxon>
        <taxon>Arthropoda</taxon>
        <taxon>Hexapoda</taxon>
        <taxon>Insecta</taxon>
        <taxon>Pterygota</taxon>
        <taxon>Palaeoptera</taxon>
        <taxon>Ephemeroptera</taxon>
        <taxon>Pisciforma</taxon>
        <taxon>Baetidae</taxon>
        <taxon>Cloeon</taxon>
    </lineage>
</organism>
<gene>
    <name evidence="2" type="ORF">CLODIP_2_CD15708</name>
</gene>
<sequence length="90" mass="9510">MFGGRAGDFASRRGGECGPAETPGCEEAPRGLIRQAERHARSIKGAPGEAQGIPRAAAPATPCDSRPTTLGEEQTKSLFFPRESNLSVWV</sequence>
<accession>A0A8S1E3W1</accession>
<feature type="region of interest" description="Disordered" evidence="1">
    <location>
        <begin position="1"/>
        <end position="77"/>
    </location>
</feature>
<dbReference type="Proteomes" id="UP000494165">
    <property type="component" value="Unassembled WGS sequence"/>
</dbReference>
<name>A0A8S1E3W1_9INSE</name>
<protein>
    <submittedName>
        <fullName evidence="2">Uncharacterized protein</fullName>
    </submittedName>
</protein>
<dbReference type="AlphaFoldDB" id="A0A8S1E3W1"/>
<evidence type="ECO:0000256" key="1">
    <source>
        <dbReference type="SAM" id="MobiDB-lite"/>
    </source>
</evidence>
<dbReference type="EMBL" id="CADEPI010000932">
    <property type="protein sequence ID" value="CAB3388823.1"/>
    <property type="molecule type" value="Genomic_DNA"/>
</dbReference>
<comment type="caution">
    <text evidence="2">The sequence shown here is derived from an EMBL/GenBank/DDBJ whole genome shotgun (WGS) entry which is preliminary data.</text>
</comment>
<proteinExistence type="predicted"/>